<name>A0ABV1HAK3_9FIRM</name>
<reference evidence="1 2" key="1">
    <citation type="submission" date="2024-03" db="EMBL/GenBank/DDBJ databases">
        <title>Human intestinal bacterial collection.</title>
        <authorList>
            <person name="Pauvert C."/>
            <person name="Hitch T.C.A."/>
            <person name="Clavel T."/>
        </authorList>
    </citation>
    <scope>NUCLEOTIDE SEQUENCE [LARGE SCALE GENOMIC DNA]</scope>
    <source>
        <strain evidence="1 2">CLA-AA-H185</strain>
    </source>
</reference>
<keyword evidence="2" id="KW-1185">Reference proteome</keyword>
<evidence type="ECO:0000313" key="1">
    <source>
        <dbReference type="EMBL" id="MEQ2556740.1"/>
    </source>
</evidence>
<dbReference type="EMBL" id="JBBMEX010000002">
    <property type="protein sequence ID" value="MEQ2556740.1"/>
    <property type="molecule type" value="Genomic_DNA"/>
</dbReference>
<proteinExistence type="predicted"/>
<gene>
    <name evidence="1" type="ORF">WMO43_02430</name>
</gene>
<dbReference type="RefSeq" id="WP_353529774.1">
    <property type="nucleotide sequence ID" value="NZ_JBBMEX010000002.1"/>
</dbReference>
<accession>A0ABV1HAK3</accession>
<protein>
    <submittedName>
        <fullName evidence="1">Uncharacterized protein</fullName>
    </submittedName>
</protein>
<comment type="caution">
    <text evidence="1">The sequence shown here is derived from an EMBL/GenBank/DDBJ whole genome shotgun (WGS) entry which is preliminary data.</text>
</comment>
<dbReference type="Proteomes" id="UP001454489">
    <property type="component" value="Unassembled WGS sequence"/>
</dbReference>
<sequence>MVDTQRLNDRIDRSGLKKYYIASKIGLTTYGLQKKITNQTQFKANEIEGLCIVLQIETLEEKEKIFFSKNVGEMETEKMYTKKE</sequence>
<organism evidence="1 2">
    <name type="scientific">Maccoyibacter intestinihominis</name>
    <dbReference type="NCBI Taxonomy" id="3133499"/>
    <lineage>
        <taxon>Bacteria</taxon>
        <taxon>Bacillati</taxon>
        <taxon>Bacillota</taxon>
        <taxon>Clostridia</taxon>
        <taxon>Lachnospirales</taxon>
        <taxon>Lachnospiraceae</taxon>
        <taxon>Maccoyibacter</taxon>
    </lineage>
</organism>
<evidence type="ECO:0000313" key="2">
    <source>
        <dbReference type="Proteomes" id="UP001454489"/>
    </source>
</evidence>